<feature type="region of interest" description="Disordered" evidence="1">
    <location>
        <begin position="1"/>
        <end position="25"/>
    </location>
</feature>
<reference evidence="2 3" key="1">
    <citation type="journal article" date="2016" name="Int. J. Syst. Evol. Microbiol.">
        <title>Desulfotomaculum ferrireducens sp. nov., a moderately thermophilic sulfate-reducing and dissimilatory Fe(III)-reducing bacterium isolated from compost.</title>
        <authorList>
            <person name="Yang G."/>
            <person name="Guo J."/>
            <person name="Zhuang L."/>
            <person name="Yuan Y."/>
            <person name="Zhou S."/>
        </authorList>
    </citation>
    <scope>NUCLEOTIDE SEQUENCE [LARGE SCALE GENOMIC DNA]</scope>
    <source>
        <strain evidence="2 3">GSS09</strain>
    </source>
</reference>
<name>A0A1S6IZF0_9FIRM</name>
<accession>A0A1S6IZF0</accession>
<dbReference type="KEGG" id="dfg:B0537_14315"/>
<evidence type="ECO:0000313" key="2">
    <source>
        <dbReference type="EMBL" id="AQS60148.1"/>
    </source>
</evidence>
<feature type="region of interest" description="Disordered" evidence="1">
    <location>
        <begin position="45"/>
        <end position="68"/>
    </location>
</feature>
<feature type="compositionally biased region" description="Polar residues" evidence="1">
    <location>
        <begin position="59"/>
        <end position="68"/>
    </location>
</feature>
<organism evidence="2 3">
    <name type="scientific">Desulforamulus ferrireducens</name>
    <dbReference type="NCBI Taxonomy" id="1833852"/>
    <lineage>
        <taxon>Bacteria</taxon>
        <taxon>Bacillati</taxon>
        <taxon>Bacillota</taxon>
        <taxon>Clostridia</taxon>
        <taxon>Eubacteriales</taxon>
        <taxon>Peptococcaceae</taxon>
        <taxon>Desulforamulus</taxon>
    </lineage>
</organism>
<sequence>MGELFGGPTPSGGCAATSLAEGGSQKDPWLKAHLLKSQRLKANLLEPMADGRRPIRNNPMEQSTGECF</sequence>
<evidence type="ECO:0000313" key="3">
    <source>
        <dbReference type="Proteomes" id="UP000189464"/>
    </source>
</evidence>
<gene>
    <name evidence="2" type="ORF">B0537_14315</name>
</gene>
<dbReference type="EMBL" id="CP019698">
    <property type="protein sequence ID" value="AQS60148.1"/>
    <property type="molecule type" value="Genomic_DNA"/>
</dbReference>
<dbReference type="AlphaFoldDB" id="A0A1S6IZF0"/>
<proteinExistence type="predicted"/>
<evidence type="ECO:0000256" key="1">
    <source>
        <dbReference type="SAM" id="MobiDB-lite"/>
    </source>
</evidence>
<dbReference type="Proteomes" id="UP000189464">
    <property type="component" value="Chromosome"/>
</dbReference>
<protein>
    <submittedName>
        <fullName evidence="2">Uncharacterized protein</fullName>
    </submittedName>
</protein>
<keyword evidence="3" id="KW-1185">Reference proteome</keyword>